<evidence type="ECO:0000256" key="1">
    <source>
        <dbReference type="ARBA" id="ARBA00022729"/>
    </source>
</evidence>
<dbReference type="InterPro" id="IPR018511">
    <property type="entry name" value="Hemolysin-typ_Ca-bd_CS"/>
</dbReference>
<dbReference type="SUPFAM" id="SSF51120">
    <property type="entry name" value="beta-Roll"/>
    <property type="match status" value="6"/>
</dbReference>
<dbReference type="Gene3D" id="2.60.40.60">
    <property type="entry name" value="Cadherins"/>
    <property type="match status" value="2"/>
</dbReference>
<feature type="compositionally biased region" description="Polar residues" evidence="2">
    <location>
        <begin position="1157"/>
        <end position="1172"/>
    </location>
</feature>
<dbReference type="InterPro" id="IPR015919">
    <property type="entry name" value="Cadherin-like_sf"/>
</dbReference>
<dbReference type="GO" id="GO:0007156">
    <property type="term" value="P:homophilic cell adhesion via plasma membrane adhesion molecules"/>
    <property type="evidence" value="ECO:0007669"/>
    <property type="project" value="InterPro"/>
</dbReference>
<name>A0A977PTT2_9CYAN</name>
<dbReference type="PANTHER" id="PTHR46580">
    <property type="entry name" value="SENSOR KINASE-RELATED"/>
    <property type="match status" value="1"/>
</dbReference>
<dbReference type="SUPFAM" id="SSF49313">
    <property type="entry name" value="Cadherin-like"/>
    <property type="match status" value="2"/>
</dbReference>
<protein>
    <submittedName>
        <fullName evidence="4">FG-GAP-like repeat-containing protein</fullName>
    </submittedName>
</protein>
<dbReference type="InterPro" id="IPR011049">
    <property type="entry name" value="Serralysin-like_metalloprot_C"/>
</dbReference>
<dbReference type="InterPro" id="IPR001343">
    <property type="entry name" value="Hemolysn_Ca-bd"/>
</dbReference>
<dbReference type="EMBL" id="CP073041">
    <property type="protein sequence ID" value="UXE58527.1"/>
    <property type="molecule type" value="Genomic_DNA"/>
</dbReference>
<dbReference type="Pfam" id="PF00353">
    <property type="entry name" value="HemolysinCabind"/>
    <property type="match status" value="7"/>
</dbReference>
<dbReference type="SUPFAM" id="SSF141072">
    <property type="entry name" value="CalX-like"/>
    <property type="match status" value="1"/>
</dbReference>
<sequence length="1737" mass="175135">MSNLTSAGGNDVFISKLNSDGSFAWAKSFGGTVSDSVNILQVDSSGNVYTTGTFSGTADFDPGTGVSNFTSAGSVDVFISKLNSDGSFAWAKSFGGTNYDDVSGLKVDSSGNVYTTGTFAGTADFDPGTGVSNLTSAGGDDVFISKLNSDGSFAWAKSFGGTSNDRGNSLQVDSSGNVYTTGYFKGTADFDPGTGVSNLTSAGGEDVFISGLNSDGSFAWAKSVGGTGNDRGSSLQVDSSGNLHSTGYFSGTADFDPGAEVSNLTSAGGNDVFIIKLALPVTNQAPTDLSLSANTIAENTVIGAGVKIGNITITDPDATGNNNLLTVEGTDAANFEIRNSTELFFIGTSPDFETKPSYTISLKSTDGALTYSEAFTVNVTDVKPKVTISPGTTPVEGGAIGTYTITLDEASPTGGLVVNFNTTGSTATLSTDYTLTAGSNITAVTANSFTIAAGQTTAILNLNALADVVSDPNETVQINLSSGPGYSLGQNSTALLSPKTDYTVGSLPYSVAVGDFNGDGKLDLATANQNSDTVSVLLRNSANTGFDAKTDFSVGSVGISPNSVAVGDFNGDGKLDLATANFLGNTVSILLRNSANTGFDAKTDFSVGSNPNSVAVGDFNGDGKLDLATANANGNSVSILLRNSANTGFDAKTDFFVGGLPYSVAVGDFNGDGKLDLATANQNSDSVSILLRNSANTGFDAKTDFSVGSAPVSVAVGDFNGDGKLDLATANSNSNTVSILLRNSANTGFDAQTDFSVGSVPNSVAVGDFNGDGKLDLAAANFGGNSVSILLRNSGNTGFDAKTDFSVGSNPASVAVGDFNSDGKLDLATANQFGDSVSVLLNAHSSATLTITDAPNAAPTIASGATATFAENGTGTAYQVIATDPESNPITYGLATTGDYALFNINSTTGLVTFKTAPNYESPTDAGANNVYDITVTASDASLTTSKAVAITVTDVNPENFVTTLNQDQFSLGKGDDSLTSTLVNLQQNDNINALGGTDTFILTGGTASDWLGIDASDSNNQIDIAGTSLTNFERFDLSGFLGTVSFKGLSGNNWIKSGAGKDDLTGYNGNDYLNGGTGVDQLVGGNGNDTYVVDNTGDLITEGLNAGIDSVESSLTWTLTVNLENLTLTGTAAINGTGNTLANLLTGNSANNSLNGDAGNDTLTANDGNDTLSGGDGNDTLNGGTGNDSLTGGTGADTLTGGTGNDIYYIDNAGDTITELSGEGTDTVYNTVNYTLAANLENLFLQGTAINGTGNELNNDLTGNASNNILSGGAGNDTLNGSTGADSLIGGTGNDVYYIENAGDTITELSGEGTDTVYNTLNYTLAANLENLFLQGTAINGTGNELNNSITGNASNNILSGGAGNDVLNGSTGADSLIGGTGNDIYYIDNALDTITELSGEGTDTVYNTVDYTLAANLENLVLQGTAINGTGNELNNSITGNASNNILSGGAGNDTLNGSTGADSLIGGTGNDFYYIDNALDTITELSGEGTDTVYSTLNYTLAANLENLVLQGTAINGTGNELNNSITGNASNNILSGGDGNDTLNGDAGNDTLIGGNGNDFAYYYSSTGSVTVNLATGTASDGLGGTDTLSQIENVQGSNTAGDNLTGNTGVNVLYGYGGADSLTGGGDNDLLYLGSDTVTDTVNYASGDGSDTVYNFVRGIGGDVLNFGGITVIDVQVSGTNTLFKVGDGITGNSGFGSGALLLTTIGTTTATSGFVAADVNVNLLGATFAFS</sequence>
<dbReference type="CDD" id="cd11304">
    <property type="entry name" value="Cadherin_repeat"/>
    <property type="match status" value="2"/>
</dbReference>
<dbReference type="PROSITE" id="PS50268">
    <property type="entry name" value="CADHERIN_2"/>
    <property type="match status" value="2"/>
</dbReference>
<dbReference type="InterPro" id="IPR028994">
    <property type="entry name" value="Integrin_alpha_N"/>
</dbReference>
<dbReference type="InterPro" id="IPR002126">
    <property type="entry name" value="Cadherin-like_dom"/>
</dbReference>
<accession>A0A977PTT2</accession>
<evidence type="ECO:0000259" key="3">
    <source>
        <dbReference type="PROSITE" id="PS50268"/>
    </source>
</evidence>
<dbReference type="GO" id="GO:0016020">
    <property type="term" value="C:membrane"/>
    <property type="evidence" value="ECO:0007669"/>
    <property type="project" value="InterPro"/>
</dbReference>
<gene>
    <name evidence="4" type="ORF">KA717_20975</name>
</gene>
<dbReference type="Proteomes" id="UP001065613">
    <property type="component" value="Chromosome"/>
</dbReference>
<dbReference type="Gene3D" id="2.30.30.100">
    <property type="match status" value="6"/>
</dbReference>
<dbReference type="InterPro" id="IPR038081">
    <property type="entry name" value="CalX-like_sf"/>
</dbReference>
<dbReference type="Pfam" id="PF13517">
    <property type="entry name" value="FG-GAP_3"/>
    <property type="match status" value="3"/>
</dbReference>
<dbReference type="InterPro" id="IPR013517">
    <property type="entry name" value="FG-GAP"/>
</dbReference>
<dbReference type="PROSITE" id="PS00330">
    <property type="entry name" value="HEMOLYSIN_CALCIUM"/>
    <property type="match status" value="8"/>
</dbReference>
<feature type="compositionally biased region" description="Low complexity" evidence="2">
    <location>
        <begin position="1179"/>
        <end position="1198"/>
    </location>
</feature>
<dbReference type="SMART" id="SM00112">
    <property type="entry name" value="CA"/>
    <property type="match status" value="2"/>
</dbReference>
<dbReference type="Gene3D" id="2.150.10.10">
    <property type="entry name" value="Serralysin-like metalloprotease, C-terminal"/>
    <property type="match status" value="5"/>
</dbReference>
<dbReference type="PRINTS" id="PR00313">
    <property type="entry name" value="CABNDNGRPT"/>
</dbReference>
<proteinExistence type="predicted"/>
<organism evidence="4">
    <name type="scientific">Woronichinia naegeliana WA131</name>
    <dbReference type="NCBI Taxonomy" id="2824559"/>
    <lineage>
        <taxon>Bacteria</taxon>
        <taxon>Bacillati</taxon>
        <taxon>Cyanobacteriota</taxon>
        <taxon>Cyanophyceae</taxon>
        <taxon>Synechococcales</taxon>
        <taxon>Coelosphaeriaceae</taxon>
        <taxon>Woronichinia</taxon>
    </lineage>
</organism>
<feature type="domain" description="Cadherin" evidence="3">
    <location>
        <begin position="295"/>
        <end position="392"/>
    </location>
</feature>
<feature type="domain" description="Cadherin" evidence="3">
    <location>
        <begin position="873"/>
        <end position="970"/>
    </location>
</feature>
<evidence type="ECO:0000256" key="2">
    <source>
        <dbReference type="SAM" id="MobiDB-lite"/>
    </source>
</evidence>
<dbReference type="SUPFAM" id="SSF69318">
    <property type="entry name" value="Integrin alpha N-terminal domain"/>
    <property type="match status" value="1"/>
</dbReference>
<feature type="region of interest" description="Disordered" evidence="2">
    <location>
        <begin position="1157"/>
        <end position="1198"/>
    </location>
</feature>
<dbReference type="Pfam" id="PF01839">
    <property type="entry name" value="FG-GAP"/>
    <property type="match status" value="1"/>
</dbReference>
<evidence type="ECO:0000313" key="4">
    <source>
        <dbReference type="EMBL" id="UXE58527.1"/>
    </source>
</evidence>
<reference evidence="4" key="1">
    <citation type="submission" date="2021-04" db="EMBL/GenBank/DDBJ databases">
        <title>Genome sequence of Woronichinia naegeliana from Washington state freshwater lake bloom.</title>
        <authorList>
            <person name="Dreher T.W."/>
        </authorList>
    </citation>
    <scope>NUCLEOTIDE SEQUENCE</scope>
    <source>
        <strain evidence="4">WA131</strain>
    </source>
</reference>
<dbReference type="GO" id="GO:0005509">
    <property type="term" value="F:calcium ion binding"/>
    <property type="evidence" value="ECO:0007669"/>
    <property type="project" value="InterPro"/>
</dbReference>
<dbReference type="Gene3D" id="2.60.40.2030">
    <property type="match status" value="1"/>
</dbReference>
<keyword evidence="1" id="KW-0732">Signal</keyword>
<dbReference type="KEGG" id="wna:KA717_20975"/>
<dbReference type="SUPFAM" id="SSF101898">
    <property type="entry name" value="NHL repeat"/>
    <property type="match status" value="1"/>
</dbReference>
<dbReference type="PANTHER" id="PTHR46580:SF2">
    <property type="entry name" value="MAM DOMAIN-CONTAINING PROTEIN"/>
    <property type="match status" value="1"/>
</dbReference>